<protein>
    <submittedName>
        <fullName evidence="1">Uncharacterized protein</fullName>
    </submittedName>
</protein>
<dbReference type="AlphaFoldDB" id="A0A6H2H583"/>
<evidence type="ECO:0000313" key="1">
    <source>
        <dbReference type="EMBL" id="QJC55005.1"/>
    </source>
</evidence>
<gene>
    <name evidence="1" type="ORF">HC248_00268</name>
</gene>
<keyword evidence="2" id="KW-1185">Reference proteome</keyword>
<accession>A0A6H2H583</accession>
<dbReference type="KEGG" id="pvac:HC248_00268"/>
<sequence length="77" mass="9258">MPWLLEDNFRLLRTKARAIPDPFEQVFFLMLQLPYRQLFDSVNKRLSRLASNIALAKHNLCQLLLIDVFVWAYERSY</sequence>
<reference evidence="1 2" key="1">
    <citation type="submission" date="2020-04" db="EMBL/GenBank/DDBJ databases">
        <title>Complete genome of a Psychrophilic, Marine, Gas Vacuolate Bacterium Polaromonas vacuolata KCTC 22033T.</title>
        <authorList>
            <person name="Hwang K."/>
            <person name="Kim K.M."/>
        </authorList>
    </citation>
    <scope>NUCLEOTIDE SEQUENCE [LARGE SCALE GENOMIC DNA]</scope>
    <source>
        <strain evidence="1 2">KCTC 22033</strain>
    </source>
</reference>
<name>A0A6H2H583_9BURK</name>
<organism evidence="1 2">
    <name type="scientific">Polaromonas vacuolata</name>
    <dbReference type="NCBI Taxonomy" id="37448"/>
    <lineage>
        <taxon>Bacteria</taxon>
        <taxon>Pseudomonadati</taxon>
        <taxon>Pseudomonadota</taxon>
        <taxon>Betaproteobacteria</taxon>
        <taxon>Burkholderiales</taxon>
        <taxon>Comamonadaceae</taxon>
        <taxon>Polaromonas</taxon>
    </lineage>
</organism>
<evidence type="ECO:0000313" key="2">
    <source>
        <dbReference type="Proteomes" id="UP000502041"/>
    </source>
</evidence>
<proteinExistence type="predicted"/>
<dbReference type="Proteomes" id="UP000502041">
    <property type="component" value="Chromosome"/>
</dbReference>
<dbReference type="EMBL" id="CP051461">
    <property type="protein sequence ID" value="QJC55005.1"/>
    <property type="molecule type" value="Genomic_DNA"/>
</dbReference>